<dbReference type="Proteomes" id="UP000838160">
    <property type="component" value="Unassembled WGS sequence"/>
</dbReference>
<dbReference type="NCBIfam" id="NF001238">
    <property type="entry name" value="PRK00211.1"/>
    <property type="match status" value="1"/>
</dbReference>
<dbReference type="NCBIfam" id="TIGR03010">
    <property type="entry name" value="sulf_tusC_dsrF"/>
    <property type="match status" value="1"/>
</dbReference>
<dbReference type="RefSeq" id="WP_237483399.1">
    <property type="nucleotide sequence ID" value="NZ_CAKLCM010000001.1"/>
</dbReference>
<comment type="function">
    <text evidence="1">Could be part of a sulfur-relay system.</text>
</comment>
<dbReference type="EMBL" id="CAKLCM010000001">
    <property type="protein sequence ID" value="CAH0524484.1"/>
    <property type="molecule type" value="Genomic_DNA"/>
</dbReference>
<dbReference type="InterPro" id="IPR017462">
    <property type="entry name" value="Sulphur_relay_TusC/DsrF"/>
</dbReference>
<comment type="caution">
    <text evidence="5">The sequence shown here is derived from an EMBL/GenBank/DDBJ whole genome shotgun (WGS) entry which is preliminary data.</text>
</comment>
<dbReference type="InterPro" id="IPR003787">
    <property type="entry name" value="Sulphur_relay_DsrE/F-like"/>
</dbReference>
<dbReference type="Gene3D" id="3.40.1260.10">
    <property type="entry name" value="DsrEFH-like"/>
    <property type="match status" value="1"/>
</dbReference>
<comment type="similarity">
    <text evidence="3">Belongs to the DsrF/TusC family.</text>
</comment>
<protein>
    <recommendedName>
        <fullName evidence="4">Protein TusC homolog</fullName>
    </recommendedName>
</protein>
<dbReference type="InterPro" id="IPR027396">
    <property type="entry name" value="DsrEFH-like"/>
</dbReference>
<accession>A0ABM8ZDV3</accession>
<gene>
    <name evidence="5" type="primary">tusC</name>
    <name evidence="5" type="ORF">VHP8226_00320</name>
</gene>
<keyword evidence="6" id="KW-1185">Reference proteome</keyword>
<evidence type="ECO:0000256" key="4">
    <source>
        <dbReference type="ARBA" id="ARBA00017149"/>
    </source>
</evidence>
<sequence length="116" mass="12821">MLGFVFHSLPHSSSSGREGLDALLATSAFTEDIKVFFIAGGVNQLRKGQQAETVLSKDYISAYRLLELYDIEQIYICEQSLNQYGLTLTDCVIEGELLSHHAITAELSQCSKVVSF</sequence>
<evidence type="ECO:0000313" key="5">
    <source>
        <dbReference type="EMBL" id="CAH0524484.1"/>
    </source>
</evidence>
<dbReference type="PANTHER" id="PTHR38780:SF1">
    <property type="entry name" value="PROTEIN TUSC"/>
    <property type="match status" value="1"/>
</dbReference>
<evidence type="ECO:0000256" key="1">
    <source>
        <dbReference type="ARBA" id="ARBA00002850"/>
    </source>
</evidence>
<dbReference type="Pfam" id="PF02635">
    <property type="entry name" value="DsrE"/>
    <property type="match status" value="1"/>
</dbReference>
<dbReference type="SUPFAM" id="SSF75169">
    <property type="entry name" value="DsrEFH-like"/>
    <property type="match status" value="1"/>
</dbReference>
<proteinExistence type="inferred from homology"/>
<reference evidence="5" key="1">
    <citation type="submission" date="2021-12" db="EMBL/GenBank/DDBJ databases">
        <authorList>
            <person name="Rodrigo-Torres L."/>
            <person name="Arahal R. D."/>
            <person name="Lucena T."/>
        </authorList>
    </citation>
    <scope>NUCLEOTIDE SEQUENCE</scope>
    <source>
        <strain evidence="5">CECT 8226</strain>
    </source>
</reference>
<comment type="subcellular location">
    <subcellularLocation>
        <location evidence="2">Cytoplasm</location>
    </subcellularLocation>
</comment>
<dbReference type="PANTHER" id="PTHR38780">
    <property type="entry name" value="PROTEIN TUSC"/>
    <property type="match status" value="1"/>
</dbReference>
<evidence type="ECO:0000256" key="2">
    <source>
        <dbReference type="ARBA" id="ARBA00004496"/>
    </source>
</evidence>
<evidence type="ECO:0000256" key="3">
    <source>
        <dbReference type="ARBA" id="ARBA00005996"/>
    </source>
</evidence>
<name>A0ABM8ZDV3_9VIBR</name>
<organism evidence="5 6">
    <name type="scientific">Vibrio hippocampi</name>
    <dbReference type="NCBI Taxonomy" id="654686"/>
    <lineage>
        <taxon>Bacteria</taxon>
        <taxon>Pseudomonadati</taxon>
        <taxon>Pseudomonadota</taxon>
        <taxon>Gammaproteobacteria</taxon>
        <taxon>Vibrionales</taxon>
        <taxon>Vibrionaceae</taxon>
        <taxon>Vibrio</taxon>
    </lineage>
</organism>
<evidence type="ECO:0000313" key="6">
    <source>
        <dbReference type="Proteomes" id="UP000838160"/>
    </source>
</evidence>